<reference evidence="2 3" key="1">
    <citation type="submission" date="2019-08" db="EMBL/GenBank/DDBJ databases">
        <authorList>
            <person name="Alioto T."/>
            <person name="Alioto T."/>
            <person name="Gomez Garrido J."/>
        </authorList>
    </citation>
    <scope>NUCLEOTIDE SEQUENCE [LARGE SCALE GENOMIC DNA]</scope>
</reference>
<evidence type="ECO:0000313" key="2">
    <source>
        <dbReference type="EMBL" id="VVC39041.1"/>
    </source>
</evidence>
<proteinExistence type="predicted"/>
<gene>
    <name evidence="2" type="ORF">CINCED_3A019534</name>
</gene>
<dbReference type="Proteomes" id="UP000325440">
    <property type="component" value="Unassembled WGS sequence"/>
</dbReference>
<feature type="compositionally biased region" description="Basic and acidic residues" evidence="1">
    <location>
        <begin position="1"/>
        <end position="10"/>
    </location>
</feature>
<feature type="region of interest" description="Disordered" evidence="1">
    <location>
        <begin position="1"/>
        <end position="23"/>
    </location>
</feature>
<evidence type="ECO:0000256" key="1">
    <source>
        <dbReference type="SAM" id="MobiDB-lite"/>
    </source>
</evidence>
<organism evidence="2 3">
    <name type="scientific">Cinara cedri</name>
    <dbReference type="NCBI Taxonomy" id="506608"/>
    <lineage>
        <taxon>Eukaryota</taxon>
        <taxon>Metazoa</taxon>
        <taxon>Ecdysozoa</taxon>
        <taxon>Arthropoda</taxon>
        <taxon>Hexapoda</taxon>
        <taxon>Insecta</taxon>
        <taxon>Pterygota</taxon>
        <taxon>Neoptera</taxon>
        <taxon>Paraneoptera</taxon>
        <taxon>Hemiptera</taxon>
        <taxon>Sternorrhyncha</taxon>
        <taxon>Aphidomorpha</taxon>
        <taxon>Aphidoidea</taxon>
        <taxon>Aphididae</taxon>
        <taxon>Lachninae</taxon>
        <taxon>Cinara</taxon>
    </lineage>
</organism>
<protein>
    <submittedName>
        <fullName evidence="2">Uncharacterized protein</fullName>
    </submittedName>
</protein>
<dbReference type="EMBL" id="CABPRJ010001569">
    <property type="protein sequence ID" value="VVC39041.1"/>
    <property type="molecule type" value="Genomic_DNA"/>
</dbReference>
<dbReference type="AlphaFoldDB" id="A0A5E4N543"/>
<accession>A0A5E4N543</accession>
<keyword evidence="3" id="KW-1185">Reference proteome</keyword>
<sequence>MSGRLRDKYRQFKSGSEKRKRKFAIEHQNERQINSLFKFFKKHHNDDTIADSGEIESENANLQLSDSANVNSEKVEVQFV</sequence>
<name>A0A5E4N543_9HEMI</name>
<evidence type="ECO:0000313" key="3">
    <source>
        <dbReference type="Proteomes" id="UP000325440"/>
    </source>
</evidence>